<comment type="caution">
    <text evidence="3">The sequence shown here is derived from an EMBL/GenBank/DDBJ whole genome shotgun (WGS) entry which is preliminary data.</text>
</comment>
<dbReference type="InterPro" id="IPR051636">
    <property type="entry name" value="Plant_LTP/defense-related"/>
</dbReference>
<comment type="similarity">
    <text evidence="1">Belongs to the plant LTP family. PEARLI1 subfamily.</text>
</comment>
<gene>
    <name evidence="3" type="ORF">V6N12_057470</name>
</gene>
<dbReference type="Proteomes" id="UP001472677">
    <property type="component" value="Unassembled WGS sequence"/>
</dbReference>
<dbReference type="InterPro" id="IPR027923">
    <property type="entry name" value="Hydrophob_seed_dom"/>
</dbReference>
<accession>A0ABR2C589</accession>
<proteinExistence type="inferred from homology"/>
<dbReference type="SUPFAM" id="SSF47699">
    <property type="entry name" value="Bifunctional inhibitor/lipid-transfer protein/seed storage 2S albumin"/>
    <property type="match status" value="1"/>
</dbReference>
<sequence length="89" mass="9770">MQTQVTPCPPSPKAAAYCPKDRLKFGVCVDLLGLVNVTVGTPPSSKYCALIQGLADLEAALCFNPRLSCFDFLCCKMGVFFFMWALHFD</sequence>
<organism evidence="3 4">
    <name type="scientific">Hibiscus sabdariffa</name>
    <name type="common">roselle</name>
    <dbReference type="NCBI Taxonomy" id="183260"/>
    <lineage>
        <taxon>Eukaryota</taxon>
        <taxon>Viridiplantae</taxon>
        <taxon>Streptophyta</taxon>
        <taxon>Embryophyta</taxon>
        <taxon>Tracheophyta</taxon>
        <taxon>Spermatophyta</taxon>
        <taxon>Magnoliopsida</taxon>
        <taxon>eudicotyledons</taxon>
        <taxon>Gunneridae</taxon>
        <taxon>Pentapetalae</taxon>
        <taxon>rosids</taxon>
        <taxon>malvids</taxon>
        <taxon>Malvales</taxon>
        <taxon>Malvaceae</taxon>
        <taxon>Malvoideae</taxon>
        <taxon>Hibiscus</taxon>
    </lineage>
</organism>
<protein>
    <recommendedName>
        <fullName evidence="2">Hydrophobic seed protein domain-containing protein</fullName>
    </recommendedName>
</protein>
<name>A0ABR2C589_9ROSI</name>
<reference evidence="3 4" key="1">
    <citation type="journal article" date="2024" name="G3 (Bethesda)">
        <title>Genome assembly of Hibiscus sabdariffa L. provides insights into metabolisms of medicinal natural products.</title>
        <authorList>
            <person name="Kim T."/>
        </authorList>
    </citation>
    <scope>NUCLEOTIDE SEQUENCE [LARGE SCALE GENOMIC DNA]</scope>
    <source>
        <strain evidence="3">TK-2024</strain>
        <tissue evidence="3">Old leaves</tissue>
    </source>
</reference>
<evidence type="ECO:0000259" key="2">
    <source>
        <dbReference type="Pfam" id="PF14547"/>
    </source>
</evidence>
<dbReference type="EMBL" id="JBBPBM010000066">
    <property type="protein sequence ID" value="KAK8514570.1"/>
    <property type="molecule type" value="Genomic_DNA"/>
</dbReference>
<dbReference type="PANTHER" id="PTHR31731">
    <property type="match status" value="1"/>
</dbReference>
<dbReference type="Gene3D" id="1.10.110.10">
    <property type="entry name" value="Plant lipid-transfer and hydrophobic proteins"/>
    <property type="match status" value="1"/>
</dbReference>
<evidence type="ECO:0000256" key="1">
    <source>
        <dbReference type="ARBA" id="ARBA00008965"/>
    </source>
</evidence>
<keyword evidence="4" id="KW-1185">Reference proteome</keyword>
<dbReference type="InterPro" id="IPR036312">
    <property type="entry name" value="Bifun_inhib/LTP/seed_sf"/>
</dbReference>
<dbReference type="Pfam" id="PF14547">
    <property type="entry name" value="Hydrophob_seed"/>
    <property type="match status" value="1"/>
</dbReference>
<evidence type="ECO:0000313" key="4">
    <source>
        <dbReference type="Proteomes" id="UP001472677"/>
    </source>
</evidence>
<evidence type="ECO:0000313" key="3">
    <source>
        <dbReference type="EMBL" id="KAK8514570.1"/>
    </source>
</evidence>
<feature type="domain" description="Hydrophobic seed protein" evidence="2">
    <location>
        <begin position="18"/>
        <end position="63"/>
    </location>
</feature>